<keyword evidence="6" id="KW-1185">Reference proteome</keyword>
<dbReference type="PANTHER" id="PTHR30502:SF0">
    <property type="entry name" value="PHOSPHOENOLPYRUVATE CARBOXYLASE FAMILY PROTEIN"/>
    <property type="match status" value="1"/>
</dbReference>
<dbReference type="GO" id="GO:0016832">
    <property type="term" value="F:aldehyde-lyase activity"/>
    <property type="evidence" value="ECO:0007669"/>
    <property type="project" value="TreeGrafter"/>
</dbReference>
<evidence type="ECO:0000256" key="1">
    <source>
        <dbReference type="ARBA" id="ARBA00005568"/>
    </source>
</evidence>
<dbReference type="SUPFAM" id="SSF51621">
    <property type="entry name" value="Phosphoenolpyruvate/pyruvate domain"/>
    <property type="match status" value="1"/>
</dbReference>
<dbReference type="Gene3D" id="3.20.20.60">
    <property type="entry name" value="Phosphoenolpyruvate-binding domains"/>
    <property type="match status" value="1"/>
</dbReference>
<evidence type="ECO:0000259" key="4">
    <source>
        <dbReference type="Pfam" id="PF03328"/>
    </source>
</evidence>
<dbReference type="InterPro" id="IPR015813">
    <property type="entry name" value="Pyrv/PenolPyrv_kinase-like_dom"/>
</dbReference>
<comment type="caution">
    <text evidence="5">The sequence shown here is derived from an EMBL/GenBank/DDBJ whole genome shotgun (WGS) entry which is preliminary data.</text>
</comment>
<dbReference type="InterPro" id="IPR040442">
    <property type="entry name" value="Pyrv_kinase-like_dom_sf"/>
</dbReference>
<dbReference type="InterPro" id="IPR050251">
    <property type="entry name" value="HpcH-HpaI_aldolase"/>
</dbReference>
<dbReference type="PANTHER" id="PTHR30502">
    <property type="entry name" value="2-KETO-3-DEOXY-L-RHAMNONATE ALDOLASE"/>
    <property type="match status" value="1"/>
</dbReference>
<evidence type="ECO:0000313" key="6">
    <source>
        <dbReference type="Proteomes" id="UP000248916"/>
    </source>
</evidence>
<name>A0A2W7PU90_9RHOB</name>
<keyword evidence="3" id="KW-0456">Lyase</keyword>
<feature type="domain" description="HpcH/HpaI aldolase/citrate lyase" evidence="4">
    <location>
        <begin position="33"/>
        <end position="230"/>
    </location>
</feature>
<dbReference type="AlphaFoldDB" id="A0A2W7PU90"/>
<dbReference type="EMBL" id="QKZL01000020">
    <property type="protein sequence ID" value="PZX13039.1"/>
    <property type="molecule type" value="Genomic_DNA"/>
</dbReference>
<evidence type="ECO:0000256" key="3">
    <source>
        <dbReference type="ARBA" id="ARBA00023239"/>
    </source>
</evidence>
<organism evidence="5 6">
    <name type="scientific">Palleronia aestuarii</name>
    <dbReference type="NCBI Taxonomy" id="568105"/>
    <lineage>
        <taxon>Bacteria</taxon>
        <taxon>Pseudomonadati</taxon>
        <taxon>Pseudomonadota</taxon>
        <taxon>Alphaproteobacteria</taxon>
        <taxon>Rhodobacterales</taxon>
        <taxon>Roseobacteraceae</taxon>
        <taxon>Palleronia</taxon>
    </lineage>
</organism>
<evidence type="ECO:0000313" key="5">
    <source>
        <dbReference type="EMBL" id="PZX13039.1"/>
    </source>
</evidence>
<dbReference type="GO" id="GO:0005737">
    <property type="term" value="C:cytoplasm"/>
    <property type="evidence" value="ECO:0007669"/>
    <property type="project" value="TreeGrafter"/>
</dbReference>
<dbReference type="Proteomes" id="UP000248916">
    <property type="component" value="Unassembled WGS sequence"/>
</dbReference>
<reference evidence="5 6" key="1">
    <citation type="submission" date="2018-06" db="EMBL/GenBank/DDBJ databases">
        <title>Genomic Encyclopedia of Archaeal and Bacterial Type Strains, Phase II (KMG-II): from individual species to whole genera.</title>
        <authorList>
            <person name="Goeker M."/>
        </authorList>
    </citation>
    <scope>NUCLEOTIDE SEQUENCE [LARGE SCALE GENOMIC DNA]</scope>
    <source>
        <strain evidence="5 6">DSM 22009</strain>
    </source>
</reference>
<dbReference type="GO" id="GO:0046872">
    <property type="term" value="F:metal ion binding"/>
    <property type="evidence" value="ECO:0007669"/>
    <property type="project" value="UniProtKB-KW"/>
</dbReference>
<dbReference type="InterPro" id="IPR005000">
    <property type="entry name" value="Aldolase/citrate-lyase_domain"/>
</dbReference>
<dbReference type="Pfam" id="PF03328">
    <property type="entry name" value="HpcH_HpaI"/>
    <property type="match status" value="1"/>
</dbReference>
<dbReference type="OrthoDB" id="9802624at2"/>
<keyword evidence="2" id="KW-0479">Metal-binding</keyword>
<protein>
    <submittedName>
        <fullName evidence="5">2-keto-3-deoxy-L-rhamnonate aldolase RhmA</fullName>
    </submittedName>
</protein>
<evidence type="ECO:0000256" key="2">
    <source>
        <dbReference type="ARBA" id="ARBA00022723"/>
    </source>
</evidence>
<gene>
    <name evidence="5" type="ORF">LX81_03416</name>
</gene>
<sequence>MRDRRPGARLRSLMRGDCVALGMIVRMTRARGIARIAKMSGHDFLFIDTQHAPFSRESIADLIVAAEGVDIPALVRVRGSDDPDITLHLDVGAAGVILPNINSGEEAAHAVSLCRLPPDGRRSSAKPTAPGGDDDPLVVCMIETTTGVANADAIAAVPGVDLLHIGCVDLRVAMGVDPDVRPFEFAQAILQTAHAATSRGKLWGLGGERDQAQRAKCIANGARFMTTNTDEALLLSAATAAVASDRARY</sequence>
<comment type="similarity">
    <text evidence="1">Belongs to the HpcH/HpaI aldolase family.</text>
</comment>
<proteinExistence type="inferred from homology"/>
<accession>A0A2W7PU90</accession>